<evidence type="ECO:0000256" key="5">
    <source>
        <dbReference type="ARBA" id="ARBA00023157"/>
    </source>
</evidence>
<protein>
    <recommendedName>
        <fullName evidence="7">Rieske domain-containing protein</fullName>
    </recommendedName>
</protein>
<keyword evidence="2" id="KW-0479">Metal-binding</keyword>
<evidence type="ECO:0000256" key="4">
    <source>
        <dbReference type="ARBA" id="ARBA00023014"/>
    </source>
</evidence>
<evidence type="ECO:0000256" key="6">
    <source>
        <dbReference type="ARBA" id="ARBA00034078"/>
    </source>
</evidence>
<feature type="domain" description="Rieske" evidence="7">
    <location>
        <begin position="113"/>
        <end position="179"/>
    </location>
</feature>
<evidence type="ECO:0000259" key="7">
    <source>
        <dbReference type="PROSITE" id="PS51296"/>
    </source>
</evidence>
<evidence type="ECO:0000256" key="1">
    <source>
        <dbReference type="ARBA" id="ARBA00022714"/>
    </source>
</evidence>
<comment type="caution">
    <text evidence="8">The sequence shown here is derived from an EMBL/GenBank/DDBJ whole genome shotgun (WGS) entry which is preliminary data.</text>
</comment>
<keyword evidence="4" id="KW-0411">Iron-sulfur</keyword>
<comment type="cofactor">
    <cofactor evidence="6">
        <name>[2Fe-2S] cluster</name>
        <dbReference type="ChEBI" id="CHEBI:190135"/>
    </cofactor>
</comment>
<sequence>MDRGERRAQSVEHALDRRSVVLGAVACCAAGGAAWAGPEDALPQKGDRLVLGDGAKAGEPVTLDGLPVGGALVEAVAVDPQGVKREGSRFAKIILVRVAPDQVAEDQRAHAVDGVVALSAICTHQGCTISGWSHETKRLSCFCHHSEFLPAEGGRVAKGPARKRLPVLPLARGEGGTLMVAGSFTAKPGPGPA</sequence>
<name>A0A0J6SI56_9HYPH</name>
<dbReference type="PATRIC" id="fig|270351.6.peg.7641"/>
<dbReference type="CDD" id="cd03467">
    <property type="entry name" value="Rieske"/>
    <property type="match status" value="1"/>
</dbReference>
<dbReference type="OrthoDB" id="9802613at2"/>
<dbReference type="GO" id="GO:0016020">
    <property type="term" value="C:membrane"/>
    <property type="evidence" value="ECO:0007669"/>
    <property type="project" value="InterPro"/>
</dbReference>
<keyword evidence="5" id="KW-1015">Disulfide bond</keyword>
<keyword evidence="1" id="KW-0001">2Fe-2S</keyword>
<organism evidence="8 9">
    <name type="scientific">Methylobacterium aquaticum</name>
    <dbReference type="NCBI Taxonomy" id="270351"/>
    <lineage>
        <taxon>Bacteria</taxon>
        <taxon>Pseudomonadati</taxon>
        <taxon>Pseudomonadota</taxon>
        <taxon>Alphaproteobacteria</taxon>
        <taxon>Hyphomicrobiales</taxon>
        <taxon>Methylobacteriaceae</taxon>
        <taxon>Methylobacterium</taxon>
    </lineage>
</organism>
<dbReference type="InterPro" id="IPR036922">
    <property type="entry name" value="Rieske_2Fe-2S_sf"/>
</dbReference>
<dbReference type="AlphaFoldDB" id="A0A0J6SI56"/>
<evidence type="ECO:0000313" key="8">
    <source>
        <dbReference type="EMBL" id="KMO34920.1"/>
    </source>
</evidence>
<evidence type="ECO:0000256" key="3">
    <source>
        <dbReference type="ARBA" id="ARBA00023004"/>
    </source>
</evidence>
<dbReference type="GO" id="GO:0051537">
    <property type="term" value="F:2 iron, 2 sulfur cluster binding"/>
    <property type="evidence" value="ECO:0007669"/>
    <property type="project" value="UniProtKB-KW"/>
</dbReference>
<dbReference type="Gene3D" id="2.102.10.10">
    <property type="entry name" value="Rieske [2Fe-2S] iron-sulphur domain"/>
    <property type="match status" value="1"/>
</dbReference>
<dbReference type="PANTHER" id="PTHR10134">
    <property type="entry name" value="CYTOCHROME B-C1 COMPLEX SUBUNIT RIESKE, MITOCHONDRIAL"/>
    <property type="match status" value="1"/>
</dbReference>
<proteinExistence type="predicted"/>
<dbReference type="GO" id="GO:0046872">
    <property type="term" value="F:metal ion binding"/>
    <property type="evidence" value="ECO:0007669"/>
    <property type="project" value="UniProtKB-KW"/>
</dbReference>
<reference evidence="8 9" key="1">
    <citation type="submission" date="2015-03" db="EMBL/GenBank/DDBJ databases">
        <title>Genome sequencing of Methylobacterium aquaticum DSM16371 type strain.</title>
        <authorList>
            <person name="Chaudhry V."/>
            <person name="Patil P.B."/>
        </authorList>
    </citation>
    <scope>NUCLEOTIDE SEQUENCE [LARGE SCALE GENOMIC DNA]</scope>
    <source>
        <strain evidence="8 9">DSM 16371</strain>
    </source>
</reference>
<evidence type="ECO:0000256" key="2">
    <source>
        <dbReference type="ARBA" id="ARBA00022723"/>
    </source>
</evidence>
<dbReference type="RefSeq" id="WP_048464237.1">
    <property type="nucleotide sequence ID" value="NZ_JBNTQU010000058.1"/>
</dbReference>
<gene>
    <name evidence="8" type="ORF">VP06_13240</name>
</gene>
<dbReference type="InterPro" id="IPR017941">
    <property type="entry name" value="Rieske_2Fe-2S"/>
</dbReference>
<keyword evidence="3" id="KW-0408">Iron</keyword>
<accession>A0A0J6SI56</accession>
<dbReference type="Proteomes" id="UP000035929">
    <property type="component" value="Unassembled WGS sequence"/>
</dbReference>
<dbReference type="SUPFAM" id="SSF50022">
    <property type="entry name" value="ISP domain"/>
    <property type="match status" value="1"/>
</dbReference>
<dbReference type="Pfam" id="PF00355">
    <property type="entry name" value="Rieske"/>
    <property type="match status" value="1"/>
</dbReference>
<dbReference type="PROSITE" id="PS51296">
    <property type="entry name" value="RIESKE"/>
    <property type="match status" value="1"/>
</dbReference>
<dbReference type="InterPro" id="IPR005805">
    <property type="entry name" value="Rieske_Fe-S_prot_C"/>
</dbReference>
<dbReference type="PRINTS" id="PR00162">
    <property type="entry name" value="RIESKE"/>
</dbReference>
<dbReference type="EMBL" id="LABX01000096">
    <property type="protein sequence ID" value="KMO34920.1"/>
    <property type="molecule type" value="Genomic_DNA"/>
</dbReference>
<evidence type="ECO:0000313" key="9">
    <source>
        <dbReference type="Proteomes" id="UP000035929"/>
    </source>
</evidence>
<dbReference type="InterPro" id="IPR014349">
    <property type="entry name" value="Rieske_Fe-S_prot"/>
</dbReference>